<accession>A0A291QTJ2</accession>
<dbReference type="AlphaFoldDB" id="A0A291QTJ2"/>
<dbReference type="SUPFAM" id="SSF51230">
    <property type="entry name" value="Single hybrid motif"/>
    <property type="match status" value="1"/>
</dbReference>
<gene>
    <name evidence="3" type="ORF">COR50_08580</name>
</gene>
<evidence type="ECO:0000313" key="4">
    <source>
        <dbReference type="Proteomes" id="UP000220133"/>
    </source>
</evidence>
<dbReference type="EMBL" id="CP023777">
    <property type="protein sequence ID" value="ATL47231.1"/>
    <property type="molecule type" value="Genomic_DNA"/>
</dbReference>
<protein>
    <submittedName>
        <fullName evidence="3">Acetyl-CoA carboxylase biotin carboxyl carrier protein subunit</fullName>
    </submittedName>
</protein>
<dbReference type="Proteomes" id="UP000220133">
    <property type="component" value="Chromosome"/>
</dbReference>
<dbReference type="FunFam" id="2.40.50.100:FF:000003">
    <property type="entry name" value="Acetyl-CoA carboxylase biotin carboxyl carrier protein"/>
    <property type="match status" value="1"/>
</dbReference>
<reference evidence="3 4" key="1">
    <citation type="submission" date="2017-10" db="EMBL/GenBank/DDBJ databases">
        <title>Paenichitinophaga pekingensis gen. nov., sp. nov., isolated from activated sludge.</title>
        <authorList>
            <person name="Jin D."/>
            <person name="Kong X."/>
            <person name="Deng Y."/>
            <person name="Bai Z."/>
        </authorList>
    </citation>
    <scope>NUCLEOTIDE SEQUENCE [LARGE SCALE GENOMIC DNA]</scope>
    <source>
        <strain evidence="3 4">13</strain>
    </source>
</reference>
<name>A0A291QTJ2_9BACT</name>
<dbReference type="KEGG" id="cbae:COR50_08580"/>
<dbReference type="InterPro" id="IPR050709">
    <property type="entry name" value="Biotin_Carboxyl_Carrier/Decarb"/>
</dbReference>
<dbReference type="PANTHER" id="PTHR45266:SF3">
    <property type="entry name" value="OXALOACETATE DECARBOXYLASE ALPHA CHAIN"/>
    <property type="match status" value="1"/>
</dbReference>
<sequence length="173" mass="18173">MIKATIAGQAPFEISFPTAGSGDNALAVSVGDEQLSWDAKPLPGGGFSIILNNKSYLAQVLKVDRAAKIATVAVNGSHFEVAIEEPMDRLLTAMGIKNASANKVNDIKAPMPGLVLQVLVSPGQAIKKGDPVLVLEAMKMENVFKAPTDAVVKEVKVSPKKAVEKGEVLVVLE</sequence>
<keyword evidence="4" id="KW-1185">Reference proteome</keyword>
<dbReference type="CDD" id="cd06850">
    <property type="entry name" value="biotinyl_domain"/>
    <property type="match status" value="1"/>
</dbReference>
<organism evidence="3 4">
    <name type="scientific">Chitinophaga caeni</name>
    <dbReference type="NCBI Taxonomy" id="2029983"/>
    <lineage>
        <taxon>Bacteria</taxon>
        <taxon>Pseudomonadati</taxon>
        <taxon>Bacteroidota</taxon>
        <taxon>Chitinophagia</taxon>
        <taxon>Chitinophagales</taxon>
        <taxon>Chitinophagaceae</taxon>
        <taxon>Chitinophaga</taxon>
    </lineage>
</organism>
<dbReference type="InterPro" id="IPR000089">
    <property type="entry name" value="Biotin_lipoyl"/>
</dbReference>
<keyword evidence="1" id="KW-0092">Biotin</keyword>
<feature type="domain" description="Lipoyl-binding" evidence="2">
    <location>
        <begin position="104"/>
        <end position="173"/>
    </location>
</feature>
<evidence type="ECO:0000256" key="1">
    <source>
        <dbReference type="ARBA" id="ARBA00023267"/>
    </source>
</evidence>
<dbReference type="PROSITE" id="PS50968">
    <property type="entry name" value="BIOTINYL_LIPOYL"/>
    <property type="match status" value="1"/>
</dbReference>
<dbReference type="PANTHER" id="PTHR45266">
    <property type="entry name" value="OXALOACETATE DECARBOXYLASE ALPHA CHAIN"/>
    <property type="match status" value="1"/>
</dbReference>
<dbReference type="Pfam" id="PF00364">
    <property type="entry name" value="Biotin_lipoyl"/>
    <property type="match status" value="1"/>
</dbReference>
<proteinExistence type="predicted"/>
<dbReference type="InterPro" id="IPR011053">
    <property type="entry name" value="Single_hybrid_motif"/>
</dbReference>
<evidence type="ECO:0000259" key="2">
    <source>
        <dbReference type="PROSITE" id="PS50968"/>
    </source>
</evidence>
<evidence type="ECO:0000313" key="3">
    <source>
        <dbReference type="EMBL" id="ATL47231.1"/>
    </source>
</evidence>
<dbReference type="Gene3D" id="2.40.50.100">
    <property type="match status" value="1"/>
</dbReference>